<organism evidence="7 9">
    <name type="scientific">Clostridium coskatii</name>
    <dbReference type="NCBI Taxonomy" id="1705578"/>
    <lineage>
        <taxon>Bacteria</taxon>
        <taxon>Bacillati</taxon>
        <taxon>Bacillota</taxon>
        <taxon>Clostridia</taxon>
        <taxon>Eubacteriales</taxon>
        <taxon>Clostridiaceae</taxon>
        <taxon>Clostridium</taxon>
    </lineage>
</organism>
<dbReference type="Pfam" id="PF13520">
    <property type="entry name" value="AA_permease_2"/>
    <property type="match status" value="1"/>
</dbReference>
<feature type="transmembrane region" description="Helical" evidence="6">
    <location>
        <begin position="169"/>
        <end position="191"/>
    </location>
</feature>
<feature type="transmembrane region" description="Helical" evidence="6">
    <location>
        <begin position="231"/>
        <end position="251"/>
    </location>
</feature>
<evidence type="ECO:0000256" key="3">
    <source>
        <dbReference type="ARBA" id="ARBA00022692"/>
    </source>
</evidence>
<keyword evidence="4 6" id="KW-1133">Transmembrane helix</keyword>
<dbReference type="GO" id="GO:0015171">
    <property type="term" value="F:amino acid transmembrane transporter activity"/>
    <property type="evidence" value="ECO:0007669"/>
    <property type="project" value="TreeGrafter"/>
</dbReference>
<gene>
    <name evidence="7" type="primary">yhdG_7</name>
    <name evidence="8" type="synonym">yhdG_4</name>
    <name evidence="8" type="ORF">CLCOS_19030</name>
    <name evidence="7" type="ORF">WX73_04117</name>
</gene>
<dbReference type="PANTHER" id="PTHR43243">
    <property type="entry name" value="INNER MEMBRANE TRANSPORTER YGJI-RELATED"/>
    <property type="match status" value="1"/>
</dbReference>
<sequence>MNFIKKRSENDFRNSSKSYGYFMGLFRKRNVNNLENSVEANGLKRKLNAIDIAALGLGAVIGTGIFVVTGQGAHMAGPAVVISYLIAAITSTLCALTYAELATMFPVSGSTYSYCYVAFGEIIAWIVGWNLILEYLVSAAIVASGWSSVFVGILKLYNIYLPDSITKSLLSGGIIDLPSVLLIIFITYVLYKGVSESSKINNITVIIKIAVIVIFIALGVPHINVKNYHPFAPFGLKGIMTASSVIFFAYIGFDTVSTSAEESINPKRDVPIGLMICMTVIVILYLAISLVLTGIVPFMKIDVNNALPFSLAQIGINWGSVLVSVGAVVGMVSTLLVTLYGQIRIFMTMSRDGLIPSAFSKITSRNGIPGICTILTGIITGILSGFLPFNILMDLCNIGTLSAFVMVSIGVIILRKTMPNAERKFRCPGVPFTPILTVAFCLYLMAGLQPLTWMRFLIWTIVGLAIYFLYGIKHSTLNY</sequence>
<dbReference type="PANTHER" id="PTHR43243:SF4">
    <property type="entry name" value="CATIONIC AMINO ACID TRANSPORTER 4"/>
    <property type="match status" value="1"/>
</dbReference>
<evidence type="ECO:0000256" key="6">
    <source>
        <dbReference type="SAM" id="Phobius"/>
    </source>
</evidence>
<feature type="transmembrane region" description="Helical" evidence="6">
    <location>
        <begin position="80"/>
        <end position="99"/>
    </location>
</feature>
<comment type="subcellular location">
    <subcellularLocation>
        <location evidence="1">Membrane</location>
        <topology evidence="1">Multi-pass membrane protein</topology>
    </subcellularLocation>
</comment>
<proteinExistence type="predicted"/>
<dbReference type="GO" id="GO:0016020">
    <property type="term" value="C:membrane"/>
    <property type="evidence" value="ECO:0007669"/>
    <property type="project" value="UniProtKB-SubCell"/>
</dbReference>
<protein>
    <submittedName>
        <fullName evidence="7 8">Amino acid permease YhdG</fullName>
    </submittedName>
</protein>
<feature type="transmembrane region" description="Helical" evidence="6">
    <location>
        <begin position="371"/>
        <end position="392"/>
    </location>
</feature>
<feature type="transmembrane region" description="Helical" evidence="6">
    <location>
        <begin position="452"/>
        <end position="470"/>
    </location>
</feature>
<feature type="transmembrane region" description="Helical" evidence="6">
    <location>
        <begin position="49"/>
        <end position="68"/>
    </location>
</feature>
<reference evidence="8 10" key="2">
    <citation type="journal article" date="2016" name="Front. Microbiol.">
        <title>Industrial Acetogenic Biocatalysts: A Comparative Metabolic and Genomic Analysis.</title>
        <authorList>
            <person name="Bengelsdorf F."/>
            <person name="Poehlein A."/>
            <person name="Sonja S."/>
            <person name="Erz C."/>
            <person name="Hummel T."/>
            <person name="Hoffmeister S."/>
            <person name="Daniel R."/>
            <person name="Durre P."/>
        </authorList>
    </citation>
    <scope>NUCLEOTIDE SEQUENCE [LARGE SCALE GENOMIC DNA]</scope>
    <source>
        <strain evidence="8 10">PTA-10522</strain>
    </source>
</reference>
<evidence type="ECO:0000313" key="7">
    <source>
        <dbReference type="EMBL" id="OAA93621.1"/>
    </source>
</evidence>
<feature type="transmembrane region" description="Helical" evidence="6">
    <location>
        <begin position="398"/>
        <end position="415"/>
    </location>
</feature>
<dbReference type="EMBL" id="LROR01000045">
    <property type="protein sequence ID" value="OBR94404.1"/>
    <property type="molecule type" value="Genomic_DNA"/>
</dbReference>
<dbReference type="Gene3D" id="1.20.1740.10">
    <property type="entry name" value="Amino acid/polyamine transporter I"/>
    <property type="match status" value="1"/>
</dbReference>
<keyword evidence="3 6" id="KW-0812">Transmembrane</keyword>
<name>A0A166TFI3_9CLOT</name>
<keyword evidence="10" id="KW-1185">Reference proteome</keyword>
<dbReference type="PIRSF" id="PIRSF006060">
    <property type="entry name" value="AA_transporter"/>
    <property type="match status" value="1"/>
</dbReference>
<evidence type="ECO:0000313" key="10">
    <source>
        <dbReference type="Proteomes" id="UP000093694"/>
    </source>
</evidence>
<accession>A0A166TFI3</accession>
<evidence type="ECO:0000313" key="9">
    <source>
        <dbReference type="Proteomes" id="UP000077384"/>
    </source>
</evidence>
<dbReference type="InterPro" id="IPR002293">
    <property type="entry name" value="AA/rel_permease1"/>
</dbReference>
<dbReference type="EMBL" id="LITQ01000011">
    <property type="protein sequence ID" value="OAA93621.1"/>
    <property type="molecule type" value="Genomic_DNA"/>
</dbReference>
<feature type="transmembrane region" description="Helical" evidence="6">
    <location>
        <begin position="316"/>
        <end position="341"/>
    </location>
</feature>
<feature type="transmembrane region" description="Helical" evidence="6">
    <location>
        <begin position="135"/>
        <end position="157"/>
    </location>
</feature>
<dbReference type="PATRIC" id="fig|1705578.3.peg.4226"/>
<evidence type="ECO:0000256" key="1">
    <source>
        <dbReference type="ARBA" id="ARBA00004141"/>
    </source>
</evidence>
<evidence type="ECO:0000256" key="2">
    <source>
        <dbReference type="ARBA" id="ARBA00022448"/>
    </source>
</evidence>
<feature type="transmembrane region" description="Helical" evidence="6">
    <location>
        <begin position="272"/>
        <end position="296"/>
    </location>
</feature>
<dbReference type="AlphaFoldDB" id="A0A166TFI3"/>
<feature type="transmembrane region" description="Helical" evidence="6">
    <location>
        <begin position="203"/>
        <end position="225"/>
    </location>
</feature>
<dbReference type="Proteomes" id="UP000077384">
    <property type="component" value="Unassembled WGS sequence"/>
</dbReference>
<reference evidence="7 9" key="1">
    <citation type="journal article" date="2015" name="Biotechnol. Bioeng.">
        <title>Genome sequence and phenotypic characterization of Caulobacter segnis.</title>
        <authorList>
            <person name="Patel S."/>
            <person name="Fletcher B."/>
            <person name="Scott D.C."/>
            <person name="Ely B."/>
        </authorList>
    </citation>
    <scope>NUCLEOTIDE SEQUENCE [LARGE SCALE GENOMIC DNA]</scope>
    <source>
        <strain evidence="7 9">PS02</strain>
    </source>
</reference>
<evidence type="ECO:0000313" key="8">
    <source>
        <dbReference type="EMBL" id="OBR94404.1"/>
    </source>
</evidence>
<evidence type="ECO:0000256" key="4">
    <source>
        <dbReference type="ARBA" id="ARBA00022989"/>
    </source>
</evidence>
<comment type="caution">
    <text evidence="7">The sequence shown here is derived from an EMBL/GenBank/DDBJ whole genome shotgun (WGS) entry which is preliminary data.</text>
</comment>
<feature type="transmembrane region" description="Helical" evidence="6">
    <location>
        <begin position="111"/>
        <end position="128"/>
    </location>
</feature>
<dbReference type="Proteomes" id="UP000093694">
    <property type="component" value="Unassembled WGS sequence"/>
</dbReference>
<feature type="transmembrane region" description="Helical" evidence="6">
    <location>
        <begin position="427"/>
        <end position="446"/>
    </location>
</feature>
<keyword evidence="5 6" id="KW-0472">Membrane</keyword>
<keyword evidence="2" id="KW-0813">Transport</keyword>
<evidence type="ECO:0000256" key="5">
    <source>
        <dbReference type="ARBA" id="ARBA00023136"/>
    </source>
</evidence>